<keyword evidence="1" id="KW-0472">Membrane</keyword>
<dbReference type="EMBL" id="JACHVP010000004">
    <property type="protein sequence ID" value="MBB2968530.1"/>
    <property type="molecule type" value="Genomic_DNA"/>
</dbReference>
<name>A0A7W4UYD8_LEIAQ</name>
<feature type="transmembrane region" description="Helical" evidence="1">
    <location>
        <begin position="132"/>
        <end position="159"/>
    </location>
</feature>
<sequence length="230" mass="24188">MSGTTARAPRGLARLRHETLDTIFGYVYAILMVDLLLVVANLPLVGMLLVARDALQAWPVVLVLSLTVSPSLAGAFEVYRSLGDGSPRPFAAFWRGYRRRGAAAAVLGLAAAAVVGFVLYDGAIIAGTVWAVLLGPTLLVVALVAVATTLTAIAGLTVFERASVRAIAKAALYVAVRRWYFSALALVLVGLSVAALLAQPVLGMLAPGLLLYAVFANAHYGFRQVLQKKG</sequence>
<evidence type="ECO:0008006" key="4">
    <source>
        <dbReference type="Google" id="ProtNLM"/>
    </source>
</evidence>
<feature type="transmembrane region" description="Helical" evidence="1">
    <location>
        <begin position="179"/>
        <end position="198"/>
    </location>
</feature>
<dbReference type="AlphaFoldDB" id="A0A7W4UYD8"/>
<feature type="transmembrane region" description="Helical" evidence="1">
    <location>
        <begin position="100"/>
        <end position="120"/>
    </location>
</feature>
<protein>
    <recommendedName>
        <fullName evidence="4">DUF624 domain-containing protein</fullName>
    </recommendedName>
</protein>
<accession>A0A7W4UYD8</accession>
<keyword evidence="3" id="KW-1185">Reference proteome</keyword>
<evidence type="ECO:0000313" key="2">
    <source>
        <dbReference type="EMBL" id="MBB2968530.1"/>
    </source>
</evidence>
<keyword evidence="1" id="KW-1133">Transmembrane helix</keyword>
<dbReference type="Proteomes" id="UP000538196">
    <property type="component" value="Unassembled WGS sequence"/>
</dbReference>
<proteinExistence type="predicted"/>
<dbReference type="RefSeq" id="WP_021765305.1">
    <property type="nucleotide sequence ID" value="NZ_JACHVP010000004.1"/>
</dbReference>
<comment type="caution">
    <text evidence="2">The sequence shown here is derived from an EMBL/GenBank/DDBJ whole genome shotgun (WGS) entry which is preliminary data.</text>
</comment>
<evidence type="ECO:0000313" key="3">
    <source>
        <dbReference type="Proteomes" id="UP000538196"/>
    </source>
</evidence>
<feature type="transmembrane region" description="Helical" evidence="1">
    <location>
        <begin position="57"/>
        <end position="79"/>
    </location>
</feature>
<reference evidence="2 3" key="1">
    <citation type="submission" date="2020-08" db="EMBL/GenBank/DDBJ databases">
        <title>Sequencing the genomes of 1000 actinobacteria strains.</title>
        <authorList>
            <person name="Klenk H.-P."/>
        </authorList>
    </citation>
    <scope>NUCLEOTIDE SEQUENCE [LARGE SCALE GENOMIC DNA]</scope>
    <source>
        <strain evidence="2 3">DSM 20146</strain>
    </source>
</reference>
<feature type="transmembrane region" description="Helical" evidence="1">
    <location>
        <begin position="204"/>
        <end position="222"/>
    </location>
</feature>
<organism evidence="2 3">
    <name type="scientific">Leifsonia aquatica</name>
    <name type="common">Corynebacterium aquaticum</name>
    <dbReference type="NCBI Taxonomy" id="144185"/>
    <lineage>
        <taxon>Bacteria</taxon>
        <taxon>Bacillati</taxon>
        <taxon>Actinomycetota</taxon>
        <taxon>Actinomycetes</taxon>
        <taxon>Micrococcales</taxon>
        <taxon>Microbacteriaceae</taxon>
        <taxon>Leifsonia</taxon>
    </lineage>
</organism>
<feature type="transmembrane region" description="Helical" evidence="1">
    <location>
        <begin position="23"/>
        <end position="51"/>
    </location>
</feature>
<gene>
    <name evidence="2" type="ORF">FHX33_003306</name>
</gene>
<evidence type="ECO:0000256" key="1">
    <source>
        <dbReference type="SAM" id="Phobius"/>
    </source>
</evidence>
<keyword evidence="1" id="KW-0812">Transmembrane</keyword>